<sequence length="285" mass="31748">MASLAANMKCITVGSSVARVPRRTALRARSAASLRGVRIASPIIRQAGVTSRRAQRLTVRANADAADPYAVLEVLPTTPSDRVMAAYNKLTRTAKADGDDAALAKYEAAYNSILMMDMKKRMSGQNLSQETSDLKYADKRNLIQEYAPWRPRYTLAEKKDLMINGIMFAVLWTWSIFHPDPRVSPMTLGTFAFFFRILFKLHKLFPSPENRENPEKAKQDQEKFVRAAGLCFGFLTVGVISVAFVPTFLAQITHTALPAWILTKQDLLINLVSTGLLTVCACFLR</sequence>
<dbReference type="InterPro" id="IPR021788">
    <property type="entry name" value="CPP1-like"/>
</dbReference>
<organism evidence="2">
    <name type="scientific">Pyramimonas obovata</name>
    <dbReference type="NCBI Taxonomy" id="1411642"/>
    <lineage>
        <taxon>Eukaryota</taxon>
        <taxon>Viridiplantae</taxon>
        <taxon>Chlorophyta</taxon>
        <taxon>Pyramimonadophyceae</taxon>
        <taxon>Pyramimonadales</taxon>
        <taxon>Pyramimonadaceae</taxon>
        <taxon>Pyramimonas</taxon>
        <taxon>Pyramimonas incertae sedis</taxon>
    </lineage>
</organism>
<feature type="transmembrane region" description="Helical" evidence="1">
    <location>
        <begin position="183"/>
        <end position="199"/>
    </location>
</feature>
<dbReference type="EMBL" id="HBFA01026219">
    <property type="protein sequence ID" value="CAD8676773.1"/>
    <property type="molecule type" value="Transcribed_RNA"/>
</dbReference>
<keyword evidence="1" id="KW-1133">Transmembrane helix</keyword>
<keyword evidence="1" id="KW-0472">Membrane</keyword>
<dbReference type="GO" id="GO:0031969">
    <property type="term" value="C:chloroplast membrane"/>
    <property type="evidence" value="ECO:0007669"/>
    <property type="project" value="TreeGrafter"/>
</dbReference>
<dbReference type="AlphaFoldDB" id="A0A7S0RGG1"/>
<dbReference type="PANTHER" id="PTHR33372">
    <property type="match status" value="1"/>
</dbReference>
<feature type="transmembrane region" description="Helical" evidence="1">
    <location>
        <begin position="161"/>
        <end position="177"/>
    </location>
</feature>
<feature type="transmembrane region" description="Helical" evidence="1">
    <location>
        <begin position="224"/>
        <end position="247"/>
    </location>
</feature>
<accession>A0A7S0RGG1</accession>
<gene>
    <name evidence="2" type="ORF">POBO1169_LOCUS13314</name>
</gene>
<evidence type="ECO:0000256" key="1">
    <source>
        <dbReference type="SAM" id="Phobius"/>
    </source>
</evidence>
<keyword evidence="1" id="KW-0812">Transmembrane</keyword>
<dbReference type="Pfam" id="PF11833">
    <property type="entry name" value="CPP1-like"/>
    <property type="match status" value="1"/>
</dbReference>
<dbReference type="PANTHER" id="PTHR33372:SF5">
    <property type="entry name" value="PROTEIN CHLOROPLAST J-LIKE DOMAIN 1, CHLOROPLASTIC"/>
    <property type="match status" value="1"/>
</dbReference>
<proteinExistence type="predicted"/>
<name>A0A7S0RGG1_9CHLO</name>
<evidence type="ECO:0008006" key="3">
    <source>
        <dbReference type="Google" id="ProtNLM"/>
    </source>
</evidence>
<evidence type="ECO:0000313" key="2">
    <source>
        <dbReference type="EMBL" id="CAD8676773.1"/>
    </source>
</evidence>
<protein>
    <recommendedName>
        <fullName evidence="3">J domain-containing protein</fullName>
    </recommendedName>
</protein>
<reference evidence="2" key="1">
    <citation type="submission" date="2021-01" db="EMBL/GenBank/DDBJ databases">
        <authorList>
            <person name="Corre E."/>
            <person name="Pelletier E."/>
            <person name="Niang G."/>
            <person name="Scheremetjew M."/>
            <person name="Finn R."/>
            <person name="Kale V."/>
            <person name="Holt S."/>
            <person name="Cochrane G."/>
            <person name="Meng A."/>
            <person name="Brown T."/>
            <person name="Cohen L."/>
        </authorList>
    </citation>
    <scope>NUCLEOTIDE SEQUENCE</scope>
    <source>
        <strain evidence="2">CCMP722</strain>
    </source>
</reference>
<feature type="transmembrane region" description="Helical" evidence="1">
    <location>
        <begin position="267"/>
        <end position="284"/>
    </location>
</feature>